<evidence type="ECO:0000313" key="2">
    <source>
        <dbReference type="Proteomes" id="UP000741013"/>
    </source>
</evidence>
<comment type="caution">
    <text evidence="1">The sequence shown here is derived from an EMBL/GenBank/DDBJ whole genome shotgun (WGS) entry which is preliminary data.</text>
</comment>
<accession>A0ABS4PYI2</accession>
<sequence length="98" mass="10753">MTASEQALSELLRHAARRVRNDGHFELQTAVDGAPHRQVDVGPIADLLAAAVDNLALYEDRGWDEAKILGRVSEIDLAAVALARAIVDPDRSRREPMQ</sequence>
<dbReference type="RefSeq" id="WP_209666978.1">
    <property type="nucleotide sequence ID" value="NZ_JAGGMS010000001.1"/>
</dbReference>
<name>A0ABS4PYI2_9PSEU</name>
<reference evidence="1 2" key="1">
    <citation type="submission" date="2021-03" db="EMBL/GenBank/DDBJ databases">
        <title>Sequencing the genomes of 1000 actinobacteria strains.</title>
        <authorList>
            <person name="Klenk H.-P."/>
        </authorList>
    </citation>
    <scope>NUCLEOTIDE SEQUENCE [LARGE SCALE GENOMIC DNA]</scope>
    <source>
        <strain evidence="1 2">DSM 45510</strain>
    </source>
</reference>
<gene>
    <name evidence="1" type="ORF">JOM49_005420</name>
</gene>
<dbReference type="Proteomes" id="UP000741013">
    <property type="component" value="Unassembled WGS sequence"/>
</dbReference>
<protein>
    <submittedName>
        <fullName evidence="1">Uncharacterized protein</fullName>
    </submittedName>
</protein>
<evidence type="ECO:0000313" key="1">
    <source>
        <dbReference type="EMBL" id="MBP2183894.1"/>
    </source>
</evidence>
<dbReference type="EMBL" id="JAGGMS010000001">
    <property type="protein sequence ID" value="MBP2183894.1"/>
    <property type="molecule type" value="Genomic_DNA"/>
</dbReference>
<organism evidence="1 2">
    <name type="scientific">Amycolatopsis magusensis</name>
    <dbReference type="NCBI Taxonomy" id="882444"/>
    <lineage>
        <taxon>Bacteria</taxon>
        <taxon>Bacillati</taxon>
        <taxon>Actinomycetota</taxon>
        <taxon>Actinomycetes</taxon>
        <taxon>Pseudonocardiales</taxon>
        <taxon>Pseudonocardiaceae</taxon>
        <taxon>Amycolatopsis</taxon>
    </lineage>
</organism>
<proteinExistence type="predicted"/>
<keyword evidence="2" id="KW-1185">Reference proteome</keyword>